<dbReference type="GO" id="GO:0016491">
    <property type="term" value="F:oxidoreductase activity"/>
    <property type="evidence" value="ECO:0007669"/>
    <property type="project" value="UniProtKB-KW"/>
</dbReference>
<dbReference type="Proteomes" id="UP000230956">
    <property type="component" value="Unassembled WGS sequence"/>
</dbReference>
<comment type="caution">
    <text evidence="5">The sequence shown here is derived from an EMBL/GenBank/DDBJ whole genome shotgun (WGS) entry which is preliminary data.</text>
</comment>
<accession>A0A2M7T6W7</accession>
<dbReference type="AlphaFoldDB" id="A0A2M7T6W7"/>
<dbReference type="Gene3D" id="3.50.50.60">
    <property type="entry name" value="FAD/NAD(P)-binding domain"/>
    <property type="match status" value="2"/>
</dbReference>
<protein>
    <submittedName>
        <fullName evidence="5">FAD-dependent oxidoreductase</fullName>
    </submittedName>
</protein>
<dbReference type="InterPro" id="IPR049516">
    <property type="entry name" value="FAD-depend_C"/>
</dbReference>
<dbReference type="PANTHER" id="PTHR43106:SF1">
    <property type="entry name" value="DEHYDROGENASE-RELATED"/>
    <property type="match status" value="1"/>
</dbReference>
<dbReference type="PANTHER" id="PTHR43106">
    <property type="entry name" value="DEHYDROGENASE-RELATED"/>
    <property type="match status" value="1"/>
</dbReference>
<evidence type="ECO:0000256" key="2">
    <source>
        <dbReference type="ARBA" id="ARBA00023002"/>
    </source>
</evidence>
<dbReference type="InterPro" id="IPR003953">
    <property type="entry name" value="FAD-dep_OxRdtase_2_FAD-bd"/>
</dbReference>
<dbReference type="PRINTS" id="PR00368">
    <property type="entry name" value="FADPNR"/>
</dbReference>
<dbReference type="RefSeq" id="WP_286678308.1">
    <property type="nucleotide sequence ID" value="NZ_MNXI01000073.1"/>
</dbReference>
<dbReference type="Pfam" id="PF21688">
    <property type="entry name" value="FAD-depend_C"/>
    <property type="match status" value="1"/>
</dbReference>
<dbReference type="Pfam" id="PF00890">
    <property type="entry name" value="FAD_binding_2"/>
    <property type="match status" value="1"/>
</dbReference>
<sequence>MAEYDVIIVGSGPAGIFSALELVKESKLKTLIIEKGPDINKRKCPERLTGKCAHCEPCRITSGWGGAGAFSDGKLTLSTEIGGWLSDYVGTAELARLVDYVDGVYRAFGATDVVHGTDDEKIRELQRQATLADMRLVPQKVRHMGTDRSNDILKLMKRHLDPAIDIKTGVQVINILVEDGRAVGVRTGSGEEITGRFIIVAPGREGADWLNVEARRLGLAPVNNAVDIGVRVEVPAVVMEPLTEELYEPKLIYTSKSFQDRVRTFCVCPYGIVAPESTDGITTVNGHSYADKKTDNTNFALLVSTVFTEPFKEPIKYGKYIARLANLLGEGIIVQRLGDLMDGRRSTPERIARGTTAPTFTDATPGDLSFVLPYRYLSDIREMLTVLDKLAPGVNSRNTLLYGVEVKFYSSRMKLTPQLETEINNLYAIGDGAGVTRGLMQSSASGIVAARAILKHNS</sequence>
<evidence type="ECO:0000313" key="6">
    <source>
        <dbReference type="Proteomes" id="UP000230956"/>
    </source>
</evidence>
<reference evidence="6" key="1">
    <citation type="submission" date="2017-09" db="EMBL/GenBank/DDBJ databases">
        <title>Depth-based differentiation of microbial function through sediment-hosted aquifers and enrichment of novel symbionts in the deep terrestrial subsurface.</title>
        <authorList>
            <person name="Probst A.J."/>
            <person name="Ladd B."/>
            <person name="Jarett J.K."/>
            <person name="Geller-Mcgrath D.E."/>
            <person name="Sieber C.M.K."/>
            <person name="Emerson J.B."/>
            <person name="Anantharaman K."/>
            <person name="Thomas B.C."/>
            <person name="Malmstrom R."/>
            <person name="Stieglmeier M."/>
            <person name="Klingl A."/>
            <person name="Woyke T."/>
            <person name="Ryan C.M."/>
            <person name="Banfield J.F."/>
        </authorList>
    </citation>
    <scope>NUCLEOTIDE SEQUENCE [LARGE SCALE GENOMIC DNA]</scope>
</reference>
<dbReference type="PIRSF" id="PIRSF038984">
    <property type="entry name" value="FAD_binding_protein"/>
    <property type="match status" value="1"/>
</dbReference>
<keyword evidence="1" id="KW-0285">Flavoprotein</keyword>
<dbReference type="InterPro" id="IPR036188">
    <property type="entry name" value="FAD/NAD-bd_sf"/>
</dbReference>
<feature type="domain" description="FAD-dependent oxidoreductase 2 FAD-binding" evidence="3">
    <location>
        <begin position="5"/>
        <end position="38"/>
    </location>
</feature>
<feature type="domain" description="FAD-dependent protein C-terminal" evidence="4">
    <location>
        <begin position="251"/>
        <end position="406"/>
    </location>
</feature>
<dbReference type="InterPro" id="IPR028348">
    <property type="entry name" value="FAD-binding_protein"/>
</dbReference>
<evidence type="ECO:0000259" key="3">
    <source>
        <dbReference type="Pfam" id="PF00890"/>
    </source>
</evidence>
<gene>
    <name evidence="5" type="ORF">COY37_07420</name>
</gene>
<dbReference type="SUPFAM" id="SSF51905">
    <property type="entry name" value="FAD/NAD(P)-binding domain"/>
    <property type="match status" value="1"/>
</dbReference>
<name>A0A2M7T6W7_9ACTN</name>
<keyword evidence="2" id="KW-0560">Oxidoreductase</keyword>
<evidence type="ECO:0000313" key="5">
    <source>
        <dbReference type="EMBL" id="PIZ37198.1"/>
    </source>
</evidence>
<evidence type="ECO:0000256" key="1">
    <source>
        <dbReference type="ARBA" id="ARBA00022630"/>
    </source>
</evidence>
<dbReference type="EMBL" id="PFNG01000177">
    <property type="protein sequence ID" value="PIZ37198.1"/>
    <property type="molecule type" value="Genomic_DNA"/>
</dbReference>
<proteinExistence type="predicted"/>
<organism evidence="5 6">
    <name type="scientific">Candidatus Aquicultor secundus</name>
    <dbReference type="NCBI Taxonomy" id="1973895"/>
    <lineage>
        <taxon>Bacteria</taxon>
        <taxon>Bacillati</taxon>
        <taxon>Actinomycetota</taxon>
        <taxon>Candidatus Aquicultoria</taxon>
        <taxon>Candidatus Aquicultorales</taxon>
        <taxon>Candidatus Aquicultoraceae</taxon>
        <taxon>Candidatus Aquicultor</taxon>
    </lineage>
</organism>
<evidence type="ECO:0000259" key="4">
    <source>
        <dbReference type="Pfam" id="PF21688"/>
    </source>
</evidence>